<reference evidence="3" key="1">
    <citation type="submission" date="2023-06" db="EMBL/GenBank/DDBJ databases">
        <authorList>
            <person name="Mercer L.K."/>
            <person name="Harding E.F."/>
            <person name="Sridhar T."/>
            <person name="White P.A."/>
        </authorList>
    </citation>
    <scope>NUCLEOTIDE SEQUENCE</scope>
</reference>
<keyword evidence="2" id="KW-1133">Transmembrane helix</keyword>
<name>A0AB33V6U4_9VIRU</name>
<dbReference type="EMBL" id="BK064844">
    <property type="protein sequence ID" value="DBA59373.1"/>
    <property type="molecule type" value="Genomic_DNA"/>
</dbReference>
<feature type="compositionally biased region" description="Pro residues" evidence="1">
    <location>
        <begin position="151"/>
        <end position="163"/>
    </location>
</feature>
<sequence>MCFRGPGGARLCHGPRNAGLGSVAVASECGTISVDIGSNDFFVLSRLPMTCDCATGDPPESMMLIGGAYFTTIPFSCTGSCNASAVEGSRPLVPAPLPATHAEGEYIVSILGEPGMADSPIDITAGAFAYPSVSGDLSAAPEFLLFNPPITPPPGPPEVPTADPPGVTTELSPPPPKDLGIIMLTDNTFYVRVGGPNWFMGDPIRFETLRLDARVNISTRGIVPENCTQAICGRGQPCAAAVATWCDTTRDLSAAVRTALGELEAAERIFLRELPRGAETRETFHFRTLVEAFPKIASLPDPSRPVHSAPLAPVSAAKRVLMPAVRNIGALGDRLRTRIHLPANPENPDDAMAEYAEAAVQIYAALLGELKGAAERATTELLNGVGKLRGCLRVISEGFFSADCVELGDVFGAGDPRSVDPFYLTPLIRDFRVTPGGLELSVLRGTFENTGIFKEVPTPRVGEAERSEGHTRGRTIKGDGECVRCEKHICRPAADNCATRPSRRVHQTYPVYISTHTYLEVEGDVFKATFAGPNPPLEILEVHMAQPDPPTPPNETGQGVGTQTPQTPQPAPITTTTPAPSPVVTSGWILGGILVGVNVAFALGLIVICVVDGSTCACCKKKNVRKVETSGHGYVPVSPFNNSDW</sequence>
<keyword evidence="2" id="KW-0812">Transmembrane</keyword>
<protein>
    <submittedName>
        <fullName evidence="3">ORF19</fullName>
    </submittedName>
</protein>
<organism evidence="3">
    <name type="scientific">Latid herpesvirus 1</name>
    <dbReference type="NCBI Taxonomy" id="3096545"/>
    <lineage>
        <taxon>Viruses</taxon>
        <taxon>Duplodnaviria</taxon>
        <taxon>Heunggongvirae</taxon>
        <taxon>Peploviricota</taxon>
        <taxon>Herviviricetes</taxon>
        <taxon>Herpesvirales</taxon>
    </lineage>
</organism>
<feature type="transmembrane region" description="Helical" evidence="2">
    <location>
        <begin position="588"/>
        <end position="611"/>
    </location>
</feature>
<reference evidence="3" key="2">
    <citation type="journal article" date="2024" name="Virology">
        <title>Novel viruses discovered in metatranscriptomic analysis of farmed barramundi in Asia and Australia.</title>
        <authorList>
            <person name="Mercer L.K."/>
            <person name="Harding E.F."/>
            <person name="Sridhar T."/>
            <person name="White P.A."/>
        </authorList>
    </citation>
    <scope>NUCLEOTIDE SEQUENCE</scope>
</reference>
<evidence type="ECO:0000256" key="1">
    <source>
        <dbReference type="SAM" id="MobiDB-lite"/>
    </source>
</evidence>
<evidence type="ECO:0000313" key="3">
    <source>
        <dbReference type="EMBL" id="DBA59373.1"/>
    </source>
</evidence>
<feature type="compositionally biased region" description="Low complexity" evidence="1">
    <location>
        <begin position="561"/>
        <end position="579"/>
    </location>
</feature>
<evidence type="ECO:0000256" key="2">
    <source>
        <dbReference type="SAM" id="Phobius"/>
    </source>
</evidence>
<feature type="region of interest" description="Disordered" evidence="1">
    <location>
        <begin position="545"/>
        <end position="579"/>
    </location>
</feature>
<feature type="region of interest" description="Disordered" evidence="1">
    <location>
        <begin position="151"/>
        <end position="175"/>
    </location>
</feature>
<accession>A0AB33V6U4</accession>
<proteinExistence type="predicted"/>
<keyword evidence="2" id="KW-0472">Membrane</keyword>